<dbReference type="PROSITE" id="PS00674">
    <property type="entry name" value="AAA"/>
    <property type="match status" value="1"/>
</dbReference>
<organism evidence="5 6">
    <name type="scientific">Acrasis kona</name>
    <dbReference type="NCBI Taxonomy" id="1008807"/>
    <lineage>
        <taxon>Eukaryota</taxon>
        <taxon>Discoba</taxon>
        <taxon>Heterolobosea</taxon>
        <taxon>Tetramitia</taxon>
        <taxon>Eutetramitia</taxon>
        <taxon>Acrasidae</taxon>
        <taxon>Acrasis</taxon>
    </lineage>
</organism>
<evidence type="ECO:0000313" key="6">
    <source>
        <dbReference type="Proteomes" id="UP001431209"/>
    </source>
</evidence>
<dbReference type="Pfam" id="PF00004">
    <property type="entry name" value="AAA"/>
    <property type="match status" value="2"/>
</dbReference>
<dbReference type="EMBL" id="JAOPGA020001073">
    <property type="protein sequence ID" value="KAL0484808.1"/>
    <property type="molecule type" value="Genomic_DNA"/>
</dbReference>
<dbReference type="InterPro" id="IPR050168">
    <property type="entry name" value="AAA_ATPase_domain"/>
</dbReference>
<dbReference type="InterPro" id="IPR003959">
    <property type="entry name" value="ATPase_AAA_core"/>
</dbReference>
<dbReference type="GO" id="GO:0005524">
    <property type="term" value="F:ATP binding"/>
    <property type="evidence" value="ECO:0007669"/>
    <property type="project" value="UniProtKB-KW"/>
</dbReference>
<keyword evidence="1 3" id="KW-0547">Nucleotide-binding</keyword>
<dbReference type="FunFam" id="3.40.50.300:FF:000661">
    <property type="entry name" value="calmodulin-interacting protein 111 isoform X1"/>
    <property type="match status" value="1"/>
</dbReference>
<protein>
    <submittedName>
        <fullName evidence="5">AAA family ATPase</fullName>
    </submittedName>
</protein>
<dbReference type="InterPro" id="IPR003960">
    <property type="entry name" value="ATPase_AAA_CS"/>
</dbReference>
<dbReference type="Pfam" id="PF17862">
    <property type="entry name" value="AAA_lid_3"/>
    <property type="match status" value="2"/>
</dbReference>
<sequence>MEKEAESLWNLIQESKNSLCAVILYGLAGTGKTLLANYTAKKTGRAIIRIQSSDFSSKIFGRNEQLLSQKLKQAKQSQPSIVILDDFHFLCPPVNSNNNNNTSVQEAATKKRLTRSLCNAIDELRSESCPIIFIGICDSPSSIHSDIRRSGRFDQSIEINIPTTFQRRSMLEAILHKIPNNQLLSHYVSDITHGFVAADLKALCNEALLQCKMRSATNNTFSLQISDFDKACTFVRPSAIRHVVVEVPHVKWDHIGGQEHAKQSLREAVEWQIKHADQFRRMHIRPPRGILLYGPPGCSKTMMAKALATETKCNFLAVRGPELFSKWVGESERAVRDVFKRARQAAPSIIFFDEIDALAVERGAAAGGNNVGDRVLSQLLSELDGIDKQSQGKPGDEHVHNDVTVVAATNRPDILDKALMRPGRMDRLVYVSPPDVKSRFDIIKLQLNKMAHDLSSEEIGLLASGSDGYSGAELVAVCREAAYQALRQNIEISCVSMCHFELAMRNVKPRITREMLDFYEAFNKTG</sequence>
<dbReference type="InterPro" id="IPR027417">
    <property type="entry name" value="P-loop_NTPase"/>
</dbReference>
<dbReference type="InterPro" id="IPR003593">
    <property type="entry name" value="AAA+_ATPase"/>
</dbReference>
<dbReference type="InterPro" id="IPR041569">
    <property type="entry name" value="AAA_lid_3"/>
</dbReference>
<dbReference type="PANTHER" id="PTHR23077:SF27">
    <property type="entry name" value="ATPASE FAMILY GENE 2 PROTEIN HOMOLOG A"/>
    <property type="match status" value="1"/>
</dbReference>
<feature type="domain" description="AAA+ ATPase" evidence="4">
    <location>
        <begin position="286"/>
        <end position="435"/>
    </location>
</feature>
<dbReference type="AlphaFoldDB" id="A0AAW2Z781"/>
<accession>A0AAW2Z781</accession>
<dbReference type="GO" id="GO:0005737">
    <property type="term" value="C:cytoplasm"/>
    <property type="evidence" value="ECO:0007669"/>
    <property type="project" value="TreeGrafter"/>
</dbReference>
<gene>
    <name evidence="5" type="ORF">AKO1_003607</name>
</gene>
<evidence type="ECO:0000256" key="2">
    <source>
        <dbReference type="ARBA" id="ARBA00022840"/>
    </source>
</evidence>
<dbReference type="GO" id="GO:0016887">
    <property type="term" value="F:ATP hydrolysis activity"/>
    <property type="evidence" value="ECO:0007669"/>
    <property type="project" value="InterPro"/>
</dbReference>
<keyword evidence="2 3" id="KW-0067">ATP-binding</keyword>
<dbReference type="Proteomes" id="UP001431209">
    <property type="component" value="Unassembled WGS sequence"/>
</dbReference>
<evidence type="ECO:0000256" key="3">
    <source>
        <dbReference type="RuleBase" id="RU003651"/>
    </source>
</evidence>
<keyword evidence="6" id="KW-1185">Reference proteome</keyword>
<name>A0AAW2Z781_9EUKA</name>
<dbReference type="CDD" id="cd19511">
    <property type="entry name" value="RecA-like_CDC48_r2-like"/>
    <property type="match status" value="1"/>
</dbReference>
<dbReference type="CDD" id="cd19481">
    <property type="entry name" value="RecA-like_protease"/>
    <property type="match status" value="1"/>
</dbReference>
<feature type="domain" description="AAA+ ATPase" evidence="4">
    <location>
        <begin position="18"/>
        <end position="163"/>
    </location>
</feature>
<comment type="caution">
    <text evidence="5">The sequence shown here is derived from an EMBL/GenBank/DDBJ whole genome shotgun (WGS) entry which is preliminary data.</text>
</comment>
<dbReference type="PANTHER" id="PTHR23077">
    <property type="entry name" value="AAA-FAMILY ATPASE"/>
    <property type="match status" value="1"/>
</dbReference>
<proteinExistence type="inferred from homology"/>
<reference evidence="5 6" key="1">
    <citation type="submission" date="2024-03" db="EMBL/GenBank/DDBJ databases">
        <title>The Acrasis kona genome and developmental transcriptomes reveal deep origins of eukaryotic multicellular pathways.</title>
        <authorList>
            <person name="Sheikh S."/>
            <person name="Fu C.-J."/>
            <person name="Brown M.W."/>
            <person name="Baldauf S.L."/>
        </authorList>
    </citation>
    <scope>NUCLEOTIDE SEQUENCE [LARGE SCALE GENOMIC DNA]</scope>
    <source>
        <strain evidence="5 6">ATCC MYA-3509</strain>
    </source>
</reference>
<evidence type="ECO:0000259" key="4">
    <source>
        <dbReference type="SMART" id="SM00382"/>
    </source>
</evidence>
<dbReference type="SUPFAM" id="SSF52540">
    <property type="entry name" value="P-loop containing nucleoside triphosphate hydrolases"/>
    <property type="match status" value="2"/>
</dbReference>
<evidence type="ECO:0000313" key="5">
    <source>
        <dbReference type="EMBL" id="KAL0484808.1"/>
    </source>
</evidence>
<dbReference type="Gene3D" id="1.10.8.60">
    <property type="match status" value="2"/>
</dbReference>
<evidence type="ECO:0000256" key="1">
    <source>
        <dbReference type="ARBA" id="ARBA00022741"/>
    </source>
</evidence>
<dbReference type="SMART" id="SM00382">
    <property type="entry name" value="AAA"/>
    <property type="match status" value="2"/>
</dbReference>
<comment type="similarity">
    <text evidence="3">Belongs to the AAA ATPase family.</text>
</comment>
<dbReference type="Gene3D" id="3.40.50.300">
    <property type="entry name" value="P-loop containing nucleotide triphosphate hydrolases"/>
    <property type="match status" value="2"/>
</dbReference>